<dbReference type="InterPro" id="IPR001845">
    <property type="entry name" value="HTH_ArsR_DNA-bd_dom"/>
</dbReference>
<dbReference type="InterPro" id="IPR036388">
    <property type="entry name" value="WH-like_DNA-bd_sf"/>
</dbReference>
<dbReference type="PANTHER" id="PTHR43132">
    <property type="entry name" value="ARSENICAL RESISTANCE OPERON REPRESSOR ARSR-RELATED"/>
    <property type="match status" value="1"/>
</dbReference>
<dbReference type="CDD" id="cd00090">
    <property type="entry name" value="HTH_ARSR"/>
    <property type="match status" value="1"/>
</dbReference>
<evidence type="ECO:0000313" key="5">
    <source>
        <dbReference type="EMBL" id="MFC7581047.1"/>
    </source>
</evidence>
<dbReference type="Proteomes" id="UP001596527">
    <property type="component" value="Unassembled WGS sequence"/>
</dbReference>
<dbReference type="PANTHER" id="PTHR43132:SF2">
    <property type="entry name" value="ARSENICAL RESISTANCE OPERON REPRESSOR ARSR-RELATED"/>
    <property type="match status" value="1"/>
</dbReference>
<evidence type="ECO:0000256" key="1">
    <source>
        <dbReference type="ARBA" id="ARBA00023015"/>
    </source>
</evidence>
<dbReference type="InterPro" id="IPR011991">
    <property type="entry name" value="ArsR-like_HTH"/>
</dbReference>
<dbReference type="SUPFAM" id="SSF46785">
    <property type="entry name" value="Winged helix' DNA-binding domain"/>
    <property type="match status" value="1"/>
</dbReference>
<evidence type="ECO:0000259" key="4">
    <source>
        <dbReference type="SMART" id="SM00418"/>
    </source>
</evidence>
<name>A0ABW2SLX1_9ACTO</name>
<keyword evidence="6" id="KW-1185">Reference proteome</keyword>
<sequence length="207" mass="22506">MTELRLASDQPAPERALELLRVLSQPVRTKILRAMVNGQAMRVSDVAAAVGEAPNSVSYHLRQLERAGIARHADPAPGRDGRETWWVVPHWKGLSFDIAALRALPGGDAVLHAFDESEAESILDLFSLARSEAADRTGWPGIRADGPLLFTREEADALVEQLVGLINRATEISRGHGANQDSGLRRYDYRLAFLPAADGTEPAGPSR</sequence>
<evidence type="ECO:0000256" key="3">
    <source>
        <dbReference type="ARBA" id="ARBA00023163"/>
    </source>
</evidence>
<dbReference type="EMBL" id="JBHTEF010000001">
    <property type="protein sequence ID" value="MFC7581047.1"/>
    <property type="molecule type" value="Genomic_DNA"/>
</dbReference>
<accession>A0ABW2SLX1</accession>
<dbReference type="Gene3D" id="1.10.10.10">
    <property type="entry name" value="Winged helix-like DNA-binding domain superfamily/Winged helix DNA-binding domain"/>
    <property type="match status" value="1"/>
</dbReference>
<dbReference type="InterPro" id="IPR036390">
    <property type="entry name" value="WH_DNA-bd_sf"/>
</dbReference>
<keyword evidence="2" id="KW-0238">DNA-binding</keyword>
<organism evidence="5 6">
    <name type="scientific">Schaalia naturae</name>
    <dbReference type="NCBI Taxonomy" id="635203"/>
    <lineage>
        <taxon>Bacteria</taxon>
        <taxon>Bacillati</taxon>
        <taxon>Actinomycetota</taxon>
        <taxon>Actinomycetes</taxon>
        <taxon>Actinomycetales</taxon>
        <taxon>Actinomycetaceae</taxon>
        <taxon>Schaalia</taxon>
    </lineage>
</organism>
<dbReference type="SMART" id="SM00418">
    <property type="entry name" value="HTH_ARSR"/>
    <property type="match status" value="1"/>
</dbReference>
<dbReference type="InterPro" id="IPR051011">
    <property type="entry name" value="Metal_resp_trans_reg"/>
</dbReference>
<dbReference type="RefSeq" id="WP_380973871.1">
    <property type="nucleotide sequence ID" value="NZ_JBHTEF010000001.1"/>
</dbReference>
<gene>
    <name evidence="5" type="ORF">ACFQWG_07535</name>
</gene>
<reference evidence="6" key="1">
    <citation type="journal article" date="2019" name="Int. J. Syst. Evol. Microbiol.">
        <title>The Global Catalogue of Microorganisms (GCM) 10K type strain sequencing project: providing services to taxonomists for standard genome sequencing and annotation.</title>
        <authorList>
            <consortium name="The Broad Institute Genomics Platform"/>
            <consortium name="The Broad Institute Genome Sequencing Center for Infectious Disease"/>
            <person name="Wu L."/>
            <person name="Ma J."/>
        </authorList>
    </citation>
    <scope>NUCLEOTIDE SEQUENCE [LARGE SCALE GENOMIC DNA]</scope>
    <source>
        <strain evidence="6">CCUG 56698</strain>
    </source>
</reference>
<dbReference type="Pfam" id="PF12840">
    <property type="entry name" value="HTH_20"/>
    <property type="match status" value="1"/>
</dbReference>
<feature type="domain" description="HTH arsR-type" evidence="4">
    <location>
        <begin position="18"/>
        <end position="128"/>
    </location>
</feature>
<keyword evidence="1" id="KW-0805">Transcription regulation</keyword>
<evidence type="ECO:0000256" key="2">
    <source>
        <dbReference type="ARBA" id="ARBA00023125"/>
    </source>
</evidence>
<protein>
    <submittedName>
        <fullName evidence="5">ArsR/SmtB family transcription factor</fullName>
    </submittedName>
</protein>
<keyword evidence="3" id="KW-0804">Transcription</keyword>
<evidence type="ECO:0000313" key="6">
    <source>
        <dbReference type="Proteomes" id="UP001596527"/>
    </source>
</evidence>
<proteinExistence type="predicted"/>
<comment type="caution">
    <text evidence="5">The sequence shown here is derived from an EMBL/GenBank/DDBJ whole genome shotgun (WGS) entry which is preliminary data.</text>
</comment>